<organism evidence="2 3">
    <name type="scientific">Devosia sediminis</name>
    <dbReference type="NCBI Taxonomy" id="2798801"/>
    <lineage>
        <taxon>Bacteria</taxon>
        <taxon>Pseudomonadati</taxon>
        <taxon>Pseudomonadota</taxon>
        <taxon>Alphaproteobacteria</taxon>
        <taxon>Hyphomicrobiales</taxon>
        <taxon>Devosiaceae</taxon>
        <taxon>Devosia</taxon>
    </lineage>
</organism>
<feature type="chain" id="PRO_5036771806" evidence="1">
    <location>
        <begin position="27"/>
        <end position="161"/>
    </location>
</feature>
<feature type="signal peptide" evidence="1">
    <location>
        <begin position="1"/>
        <end position="26"/>
    </location>
</feature>
<evidence type="ECO:0000313" key="2">
    <source>
        <dbReference type="EMBL" id="MBJ3787066.1"/>
    </source>
</evidence>
<keyword evidence="3" id="KW-1185">Reference proteome</keyword>
<dbReference type="InterPro" id="IPR007332">
    <property type="entry name" value="DUF411"/>
</dbReference>
<dbReference type="EMBL" id="JAEKMH010000010">
    <property type="protein sequence ID" value="MBJ3787066.1"/>
    <property type="molecule type" value="Genomic_DNA"/>
</dbReference>
<evidence type="ECO:0000256" key="1">
    <source>
        <dbReference type="SAM" id="SignalP"/>
    </source>
</evidence>
<dbReference type="InterPro" id="IPR036249">
    <property type="entry name" value="Thioredoxin-like_sf"/>
</dbReference>
<dbReference type="RefSeq" id="WP_198878244.1">
    <property type="nucleotide sequence ID" value="NZ_JAEKMH010000010.1"/>
</dbReference>
<gene>
    <name evidence="2" type="ORF">JEQ47_20275</name>
</gene>
<dbReference type="Pfam" id="PF04214">
    <property type="entry name" value="DUF411"/>
    <property type="match status" value="1"/>
</dbReference>
<evidence type="ECO:0000313" key="3">
    <source>
        <dbReference type="Proteomes" id="UP000602124"/>
    </source>
</evidence>
<proteinExistence type="predicted"/>
<sequence length="161" mass="17069">MLITRRTFAICAVSLAGATLLGPALAQAQDASLAISIKKDPWCGCCTGWARHLGQAGFAVHVEEIEDMEAVKDNLGVPAELRSCHTATIDGYVIEGHVPAEAIFALLDQRPQIRGLAVPGMPIGSPGMESPAGSDPDEYDVMAFDGSGDFVFMRFAGHQRV</sequence>
<comment type="caution">
    <text evidence="2">The sequence shown here is derived from an EMBL/GenBank/DDBJ whole genome shotgun (WGS) entry which is preliminary data.</text>
</comment>
<accession>A0A934MNR4</accession>
<name>A0A934MNR4_9HYPH</name>
<dbReference type="AlphaFoldDB" id="A0A934MNR4"/>
<reference evidence="2" key="1">
    <citation type="submission" date="2020-12" db="EMBL/GenBank/DDBJ databases">
        <title>Devosia sp. MSA67 isolated from Mo River.</title>
        <authorList>
            <person name="Ma F."/>
            <person name="Zi Z."/>
        </authorList>
    </citation>
    <scope>NUCLEOTIDE SEQUENCE</scope>
    <source>
        <strain evidence="2">MSA67</strain>
    </source>
</reference>
<dbReference type="SUPFAM" id="SSF52833">
    <property type="entry name" value="Thioredoxin-like"/>
    <property type="match status" value="1"/>
</dbReference>
<protein>
    <submittedName>
        <fullName evidence="2">DUF411 domain-containing protein</fullName>
    </submittedName>
</protein>
<dbReference type="Proteomes" id="UP000602124">
    <property type="component" value="Unassembled WGS sequence"/>
</dbReference>
<keyword evidence="1" id="KW-0732">Signal</keyword>